<gene>
    <name evidence="1" type="ORF">PPENT_87.1.T1560039</name>
</gene>
<reference evidence="1" key="1">
    <citation type="submission" date="2021-01" db="EMBL/GenBank/DDBJ databases">
        <authorList>
            <consortium name="Genoscope - CEA"/>
            <person name="William W."/>
        </authorList>
    </citation>
    <scope>NUCLEOTIDE SEQUENCE</scope>
</reference>
<organism evidence="1 2">
    <name type="scientific">Paramecium pentaurelia</name>
    <dbReference type="NCBI Taxonomy" id="43138"/>
    <lineage>
        <taxon>Eukaryota</taxon>
        <taxon>Sar</taxon>
        <taxon>Alveolata</taxon>
        <taxon>Ciliophora</taxon>
        <taxon>Intramacronucleata</taxon>
        <taxon>Oligohymenophorea</taxon>
        <taxon>Peniculida</taxon>
        <taxon>Parameciidae</taxon>
        <taxon>Paramecium</taxon>
    </lineage>
</organism>
<proteinExistence type="predicted"/>
<name>A0A8S1Y8C0_9CILI</name>
<dbReference type="AlphaFoldDB" id="A0A8S1Y8C0"/>
<keyword evidence="2" id="KW-1185">Reference proteome</keyword>
<dbReference type="Proteomes" id="UP000689195">
    <property type="component" value="Unassembled WGS sequence"/>
</dbReference>
<sequence length="75" mass="8857">MLYQNAKIRVLKGVQKYRSQTGPFKQLYFKIKIQIFFIGQSSFSFYFINAYTNNFKQVDFIIKYNSEGKAALINP</sequence>
<protein>
    <submittedName>
        <fullName evidence="1">Uncharacterized protein</fullName>
    </submittedName>
</protein>
<comment type="caution">
    <text evidence="1">The sequence shown here is derived from an EMBL/GenBank/DDBJ whole genome shotgun (WGS) entry which is preliminary data.</text>
</comment>
<accession>A0A8S1Y8C0</accession>
<evidence type="ECO:0000313" key="1">
    <source>
        <dbReference type="EMBL" id="CAD8209790.1"/>
    </source>
</evidence>
<dbReference type="EMBL" id="CAJJDO010000156">
    <property type="protein sequence ID" value="CAD8209790.1"/>
    <property type="molecule type" value="Genomic_DNA"/>
</dbReference>
<evidence type="ECO:0000313" key="2">
    <source>
        <dbReference type="Proteomes" id="UP000689195"/>
    </source>
</evidence>